<accession>A0ABW3MNI5</accession>
<keyword evidence="2" id="KW-1185">Reference proteome</keyword>
<gene>
    <name evidence="1" type="ORF">ACFQ1S_38810</name>
</gene>
<dbReference type="EMBL" id="JBHTIS010003303">
    <property type="protein sequence ID" value="MFD1051065.1"/>
    <property type="molecule type" value="Genomic_DNA"/>
</dbReference>
<dbReference type="Proteomes" id="UP001597045">
    <property type="component" value="Unassembled WGS sequence"/>
</dbReference>
<feature type="non-terminal residue" evidence="1">
    <location>
        <position position="116"/>
    </location>
</feature>
<evidence type="ECO:0000313" key="2">
    <source>
        <dbReference type="Proteomes" id="UP001597045"/>
    </source>
</evidence>
<organism evidence="1 2">
    <name type="scientific">Kibdelosporangium lantanae</name>
    <dbReference type="NCBI Taxonomy" id="1497396"/>
    <lineage>
        <taxon>Bacteria</taxon>
        <taxon>Bacillati</taxon>
        <taxon>Actinomycetota</taxon>
        <taxon>Actinomycetes</taxon>
        <taxon>Pseudonocardiales</taxon>
        <taxon>Pseudonocardiaceae</taxon>
        <taxon>Kibdelosporangium</taxon>
    </lineage>
</organism>
<sequence>MDGSANAAMGVPLCSFAGVVVIDGVATEALTLWFDTGRAWWASSGTPTGYRTSGRTTLDGAAVTMLRPKDNSMAAWLAVAARAERVRVLSTTCLECALVAEGSVDAFIDPGSDTHR</sequence>
<comment type="caution">
    <text evidence="1">The sequence shown here is derived from an EMBL/GenBank/DDBJ whole genome shotgun (WGS) entry which is preliminary data.</text>
</comment>
<reference evidence="2" key="1">
    <citation type="journal article" date="2019" name="Int. J. Syst. Evol. Microbiol.">
        <title>The Global Catalogue of Microorganisms (GCM) 10K type strain sequencing project: providing services to taxonomists for standard genome sequencing and annotation.</title>
        <authorList>
            <consortium name="The Broad Institute Genomics Platform"/>
            <consortium name="The Broad Institute Genome Sequencing Center for Infectious Disease"/>
            <person name="Wu L."/>
            <person name="Ma J."/>
        </authorList>
    </citation>
    <scope>NUCLEOTIDE SEQUENCE [LARGE SCALE GENOMIC DNA]</scope>
    <source>
        <strain evidence="2">JCM 31486</strain>
    </source>
</reference>
<dbReference type="SUPFAM" id="SSF56655">
    <property type="entry name" value="Carbohydrate phosphatase"/>
    <property type="match status" value="1"/>
</dbReference>
<dbReference type="Gene3D" id="3.40.190.80">
    <property type="match status" value="1"/>
</dbReference>
<name>A0ABW3MNI5_9PSEU</name>
<evidence type="ECO:0000313" key="1">
    <source>
        <dbReference type="EMBL" id="MFD1051065.1"/>
    </source>
</evidence>
<proteinExistence type="predicted"/>
<protein>
    <submittedName>
        <fullName evidence="1">Inositol monophosphatase family protein</fullName>
    </submittedName>
</protein>